<dbReference type="Pfam" id="PF00059">
    <property type="entry name" value="Lectin_C"/>
    <property type="match status" value="1"/>
</dbReference>
<feature type="domain" description="C-type lectin" evidence="2">
    <location>
        <begin position="75"/>
        <end position="219"/>
    </location>
</feature>
<reference evidence="3 4" key="1">
    <citation type="submission" date="2016-03" db="EMBL/GenBank/DDBJ databases">
        <title>Cyphomyrmex costatus WGS genome.</title>
        <authorList>
            <person name="Nygaard S."/>
            <person name="Hu H."/>
            <person name="Boomsma J."/>
            <person name="Zhang G."/>
        </authorList>
    </citation>
    <scope>NUCLEOTIDE SEQUENCE [LARGE SCALE GENOMIC DNA]</scope>
    <source>
        <strain evidence="3">MS0001</strain>
        <tissue evidence="3">Whole body</tissue>
    </source>
</reference>
<dbReference type="EMBL" id="KQ978251">
    <property type="protein sequence ID" value="KYM95963.1"/>
    <property type="molecule type" value="Genomic_DNA"/>
</dbReference>
<dbReference type="CDD" id="cd00037">
    <property type="entry name" value="CLECT"/>
    <property type="match status" value="1"/>
</dbReference>
<feature type="compositionally biased region" description="Basic and acidic residues" evidence="1">
    <location>
        <begin position="1"/>
        <end position="17"/>
    </location>
</feature>
<dbReference type="InterPro" id="IPR016186">
    <property type="entry name" value="C-type_lectin-like/link_sf"/>
</dbReference>
<name>A0A195C723_9HYME</name>
<dbReference type="STRING" id="456900.A0A195C723"/>
<evidence type="ECO:0000313" key="4">
    <source>
        <dbReference type="Proteomes" id="UP000078542"/>
    </source>
</evidence>
<dbReference type="SUPFAM" id="SSF56436">
    <property type="entry name" value="C-type lectin-like"/>
    <property type="match status" value="1"/>
</dbReference>
<feature type="region of interest" description="Disordered" evidence="1">
    <location>
        <begin position="242"/>
        <end position="270"/>
    </location>
</feature>
<dbReference type="InterPro" id="IPR001304">
    <property type="entry name" value="C-type_lectin-like"/>
</dbReference>
<feature type="compositionally biased region" description="Basic and acidic residues" evidence="1">
    <location>
        <begin position="256"/>
        <end position="270"/>
    </location>
</feature>
<evidence type="ECO:0000259" key="2">
    <source>
        <dbReference type="PROSITE" id="PS50041"/>
    </source>
</evidence>
<sequence>MHEDHCPRGIKMEERMPSKPSGQYGSSDRLRLEIDLGKNPPVASSPSLLLLQPPSVSLAWSGSSRQTQRITTIQLDGIQYFVSRMNPYSPELNYFLAYQYCRSLGLQLASFETKEKADTMTQYLKNAGYTKYDFWTSGNKLGTDMFLWMSTGLPFNVTFDYMLKRPGNRPADVPPGTEPQRVARESGDSGSADGCVAMVAPTLAWEAQDCTLVKDFICEQTRCYYYNYGSIPVSATQGNHRPYITTTSAPASDDQASDHETDSTNIDDHHAGINAQNEHEVAPPEADTSADEKLSEDPVVNRLITTAAPASGNQYQQQQYQHTGTTAAATSLFDDGNERERTAVGDLDNMRPEHIPDIASLFTGHVAVTSQARKDSVFDGLETREVLRPSVSRPVVSSAPSSSFSSEMKMEHRESPDYGDLATETELPNNGLEDAHTIGPYDTAQDYVNDQPVDTAASSADSAMMKDQDDDSSTILPDAEPAYRFNIKVRTNGKVLDPPSK</sequence>
<dbReference type="Gene3D" id="3.10.100.10">
    <property type="entry name" value="Mannose-Binding Protein A, subunit A"/>
    <property type="match status" value="1"/>
</dbReference>
<feature type="region of interest" description="Disordered" evidence="1">
    <location>
        <begin position="1"/>
        <end position="26"/>
    </location>
</feature>
<gene>
    <name evidence="3" type="ORF">ALC62_13411</name>
</gene>
<dbReference type="AlphaFoldDB" id="A0A195C723"/>
<keyword evidence="4" id="KW-1185">Reference proteome</keyword>
<evidence type="ECO:0000313" key="3">
    <source>
        <dbReference type="EMBL" id="KYM95963.1"/>
    </source>
</evidence>
<dbReference type="InterPro" id="IPR016187">
    <property type="entry name" value="CTDL_fold"/>
</dbReference>
<feature type="region of interest" description="Disordered" evidence="1">
    <location>
        <begin position="392"/>
        <end position="479"/>
    </location>
</feature>
<feature type="region of interest" description="Disordered" evidence="1">
    <location>
        <begin position="168"/>
        <end position="191"/>
    </location>
</feature>
<accession>A0A195C723</accession>
<organism evidence="3 4">
    <name type="scientific">Cyphomyrmex costatus</name>
    <dbReference type="NCBI Taxonomy" id="456900"/>
    <lineage>
        <taxon>Eukaryota</taxon>
        <taxon>Metazoa</taxon>
        <taxon>Ecdysozoa</taxon>
        <taxon>Arthropoda</taxon>
        <taxon>Hexapoda</taxon>
        <taxon>Insecta</taxon>
        <taxon>Pterygota</taxon>
        <taxon>Neoptera</taxon>
        <taxon>Endopterygota</taxon>
        <taxon>Hymenoptera</taxon>
        <taxon>Apocrita</taxon>
        <taxon>Aculeata</taxon>
        <taxon>Formicoidea</taxon>
        <taxon>Formicidae</taxon>
        <taxon>Myrmicinae</taxon>
        <taxon>Cyphomyrmex</taxon>
    </lineage>
</organism>
<feature type="compositionally biased region" description="Low complexity" evidence="1">
    <location>
        <begin position="392"/>
        <end position="406"/>
    </location>
</feature>
<dbReference type="Proteomes" id="UP000078542">
    <property type="component" value="Unassembled WGS sequence"/>
</dbReference>
<protein>
    <recommendedName>
        <fullName evidence="2">C-type lectin domain-containing protein</fullName>
    </recommendedName>
</protein>
<feature type="compositionally biased region" description="Low complexity" evidence="1">
    <location>
        <begin position="456"/>
        <end position="465"/>
    </location>
</feature>
<evidence type="ECO:0000256" key="1">
    <source>
        <dbReference type="SAM" id="MobiDB-lite"/>
    </source>
</evidence>
<dbReference type="PROSITE" id="PS50041">
    <property type="entry name" value="C_TYPE_LECTIN_2"/>
    <property type="match status" value="1"/>
</dbReference>
<proteinExistence type="predicted"/>